<feature type="region of interest" description="Disordered" evidence="15">
    <location>
        <begin position="621"/>
        <end position="645"/>
    </location>
</feature>
<evidence type="ECO:0000256" key="10">
    <source>
        <dbReference type="ARBA" id="ARBA00023026"/>
    </source>
</evidence>
<evidence type="ECO:0000256" key="7">
    <source>
        <dbReference type="ARBA" id="ARBA00022670"/>
    </source>
</evidence>
<evidence type="ECO:0000313" key="18">
    <source>
        <dbReference type="Proteomes" id="UP000799770"/>
    </source>
</evidence>
<keyword evidence="4" id="KW-1003">Cell membrane</keyword>
<evidence type="ECO:0000256" key="5">
    <source>
        <dbReference type="ARBA" id="ARBA00022622"/>
    </source>
</evidence>
<reference evidence="17" key="1">
    <citation type="journal article" date="2020" name="Stud. Mycol.">
        <title>101 Dothideomycetes genomes: a test case for predicting lifestyles and emergence of pathogens.</title>
        <authorList>
            <person name="Haridas S."/>
            <person name="Albert R."/>
            <person name="Binder M."/>
            <person name="Bloem J."/>
            <person name="Labutti K."/>
            <person name="Salamov A."/>
            <person name="Andreopoulos B."/>
            <person name="Baker S."/>
            <person name="Barry K."/>
            <person name="Bills G."/>
            <person name="Bluhm B."/>
            <person name="Cannon C."/>
            <person name="Castanera R."/>
            <person name="Culley D."/>
            <person name="Daum C."/>
            <person name="Ezra D."/>
            <person name="Gonzalez J."/>
            <person name="Henrissat B."/>
            <person name="Kuo A."/>
            <person name="Liang C."/>
            <person name="Lipzen A."/>
            <person name="Lutzoni F."/>
            <person name="Magnuson J."/>
            <person name="Mondo S."/>
            <person name="Nolan M."/>
            <person name="Ohm R."/>
            <person name="Pangilinan J."/>
            <person name="Park H.-J."/>
            <person name="Ramirez L."/>
            <person name="Alfaro M."/>
            <person name="Sun H."/>
            <person name="Tritt A."/>
            <person name="Yoshinaga Y."/>
            <person name="Zwiers L.-H."/>
            <person name="Turgeon B."/>
            <person name="Goodwin S."/>
            <person name="Spatafora J."/>
            <person name="Crous P."/>
            <person name="Grigoriev I."/>
        </authorList>
    </citation>
    <scope>NUCLEOTIDE SEQUENCE</scope>
    <source>
        <strain evidence="17">CBS 627.86</strain>
    </source>
</reference>
<evidence type="ECO:0000256" key="15">
    <source>
        <dbReference type="SAM" id="MobiDB-lite"/>
    </source>
</evidence>
<dbReference type="EC" id="3.4.16.-" evidence="14"/>
<dbReference type="GO" id="GO:0000324">
    <property type="term" value="C:fungal-type vacuole"/>
    <property type="evidence" value="ECO:0007669"/>
    <property type="project" value="TreeGrafter"/>
</dbReference>
<comment type="function">
    <text evidence="13">Extracellular serine carboxypeptidase that contributes to pathogenicity.</text>
</comment>
<dbReference type="Gene3D" id="3.40.50.1820">
    <property type="entry name" value="alpha/beta hydrolase"/>
    <property type="match status" value="1"/>
</dbReference>
<dbReference type="AlphaFoldDB" id="A0A6A5YMN4"/>
<keyword evidence="6 14" id="KW-0121">Carboxypeptidase</keyword>
<keyword evidence="16" id="KW-0472">Membrane</keyword>
<protein>
    <recommendedName>
        <fullName evidence="14">Carboxypeptidase</fullName>
        <ecNumber evidence="14">3.4.16.-</ecNumber>
    </recommendedName>
</protein>
<dbReference type="SUPFAM" id="SSF53474">
    <property type="entry name" value="alpha/beta-Hydrolases"/>
    <property type="match status" value="1"/>
</dbReference>
<evidence type="ECO:0000256" key="16">
    <source>
        <dbReference type="SAM" id="Phobius"/>
    </source>
</evidence>
<keyword evidence="10" id="KW-0843">Virulence</keyword>
<dbReference type="GO" id="GO:0004185">
    <property type="term" value="F:serine-type carboxypeptidase activity"/>
    <property type="evidence" value="ECO:0007669"/>
    <property type="project" value="UniProtKB-UniRule"/>
</dbReference>
<dbReference type="GO" id="GO:0005886">
    <property type="term" value="C:plasma membrane"/>
    <property type="evidence" value="ECO:0007669"/>
    <property type="project" value="UniProtKB-SubCell"/>
</dbReference>
<keyword evidence="5" id="KW-0336">GPI-anchor</keyword>
<dbReference type="PANTHER" id="PTHR11802:SF189">
    <property type="entry name" value="CARBOXYPEPTIDASE"/>
    <property type="match status" value="1"/>
</dbReference>
<comment type="similarity">
    <text evidence="3 14">Belongs to the peptidase S10 family.</text>
</comment>
<dbReference type="EMBL" id="ML977353">
    <property type="protein sequence ID" value="KAF2107587.1"/>
    <property type="molecule type" value="Genomic_DNA"/>
</dbReference>
<dbReference type="InterPro" id="IPR018202">
    <property type="entry name" value="Ser_caboxypep_ser_AS"/>
</dbReference>
<dbReference type="PRINTS" id="PR00724">
    <property type="entry name" value="CRBOXYPTASEC"/>
</dbReference>
<keyword evidence="18" id="KW-1185">Reference proteome</keyword>
<keyword evidence="16" id="KW-0812">Transmembrane</keyword>
<keyword evidence="9 14" id="KW-0378">Hydrolase</keyword>
<comment type="catalytic activity">
    <reaction evidence="1">
        <text>Preferential release of a C-terminal arginine or lysine residue.</text>
        <dbReference type="EC" id="3.4.16.6"/>
    </reaction>
</comment>
<evidence type="ECO:0000256" key="6">
    <source>
        <dbReference type="ARBA" id="ARBA00022645"/>
    </source>
</evidence>
<evidence type="ECO:0000313" key="17">
    <source>
        <dbReference type="EMBL" id="KAF2107587.1"/>
    </source>
</evidence>
<keyword evidence="12" id="KW-0449">Lipoprotein</keyword>
<evidence type="ECO:0000256" key="4">
    <source>
        <dbReference type="ARBA" id="ARBA00022475"/>
    </source>
</evidence>
<evidence type="ECO:0000256" key="9">
    <source>
        <dbReference type="ARBA" id="ARBA00022801"/>
    </source>
</evidence>
<feature type="transmembrane region" description="Helical" evidence="16">
    <location>
        <begin position="659"/>
        <end position="683"/>
    </location>
</feature>
<evidence type="ECO:0000256" key="2">
    <source>
        <dbReference type="ARBA" id="ARBA00004609"/>
    </source>
</evidence>
<evidence type="ECO:0000256" key="12">
    <source>
        <dbReference type="ARBA" id="ARBA00023288"/>
    </source>
</evidence>
<accession>A0A6A5YMN4</accession>
<keyword evidence="7 14" id="KW-0645">Protease</keyword>
<evidence type="ECO:0000256" key="1">
    <source>
        <dbReference type="ARBA" id="ARBA00001003"/>
    </source>
</evidence>
<comment type="subcellular location">
    <subcellularLocation>
        <location evidence="2">Cell membrane</location>
        <topology evidence="2">Lipid-anchor</topology>
        <topology evidence="2">GPI-anchor</topology>
    </subcellularLocation>
</comment>
<keyword evidence="8 14" id="KW-0732">Signal</keyword>
<dbReference type="PANTHER" id="PTHR11802">
    <property type="entry name" value="SERINE PROTEASE FAMILY S10 SERINE CARBOXYPEPTIDASE"/>
    <property type="match status" value="1"/>
</dbReference>
<feature type="chain" id="PRO_5025711789" description="Carboxypeptidase" evidence="14">
    <location>
        <begin position="23"/>
        <end position="685"/>
    </location>
</feature>
<evidence type="ECO:0000256" key="3">
    <source>
        <dbReference type="ARBA" id="ARBA00009431"/>
    </source>
</evidence>
<dbReference type="PROSITE" id="PS00131">
    <property type="entry name" value="CARBOXYPEPT_SER_SER"/>
    <property type="match status" value="1"/>
</dbReference>
<keyword evidence="11" id="KW-0325">Glycoprotein</keyword>
<dbReference type="InterPro" id="IPR001563">
    <property type="entry name" value="Peptidase_S10"/>
</dbReference>
<proteinExistence type="inferred from homology"/>
<evidence type="ECO:0000256" key="8">
    <source>
        <dbReference type="ARBA" id="ARBA00022729"/>
    </source>
</evidence>
<organism evidence="17 18">
    <name type="scientific">Lophiotrema nucula</name>
    <dbReference type="NCBI Taxonomy" id="690887"/>
    <lineage>
        <taxon>Eukaryota</taxon>
        <taxon>Fungi</taxon>
        <taxon>Dikarya</taxon>
        <taxon>Ascomycota</taxon>
        <taxon>Pezizomycotina</taxon>
        <taxon>Dothideomycetes</taxon>
        <taxon>Pleosporomycetidae</taxon>
        <taxon>Pleosporales</taxon>
        <taxon>Lophiotremataceae</taxon>
        <taxon>Lophiotrema</taxon>
    </lineage>
</organism>
<dbReference type="Proteomes" id="UP000799770">
    <property type="component" value="Unassembled WGS sequence"/>
</dbReference>
<dbReference type="GO" id="GO:0006508">
    <property type="term" value="P:proteolysis"/>
    <property type="evidence" value="ECO:0007669"/>
    <property type="project" value="UniProtKB-KW"/>
</dbReference>
<evidence type="ECO:0000256" key="13">
    <source>
        <dbReference type="ARBA" id="ARBA00037356"/>
    </source>
</evidence>
<evidence type="ECO:0000256" key="11">
    <source>
        <dbReference type="ARBA" id="ARBA00023180"/>
    </source>
</evidence>
<dbReference type="Pfam" id="PF00450">
    <property type="entry name" value="Peptidase_S10"/>
    <property type="match status" value="1"/>
</dbReference>
<gene>
    <name evidence="17" type="ORF">BDV96DRAFT_625397</name>
</gene>
<keyword evidence="16" id="KW-1133">Transmembrane helix</keyword>
<name>A0A6A5YMN4_9PLEO</name>
<dbReference type="OrthoDB" id="443318at2759"/>
<feature type="signal peptide" evidence="14">
    <location>
        <begin position="1"/>
        <end position="22"/>
    </location>
</feature>
<evidence type="ECO:0000256" key="14">
    <source>
        <dbReference type="RuleBase" id="RU361156"/>
    </source>
</evidence>
<dbReference type="GO" id="GO:0098552">
    <property type="term" value="C:side of membrane"/>
    <property type="evidence" value="ECO:0007669"/>
    <property type="project" value="UniProtKB-KW"/>
</dbReference>
<sequence>MRSSISTALVAALGSLSSVVVAQFPPKPEGLTVLESQLGDGVRISYKENDLCETTEGVRSYSGYVHLPANNLDDQGVRNQTYEINTFFWFFESRKDPENSPLAIWMNGGPGSSSLLGLLVENGPCYVNSDSNSTYLSEWSWNNEVNMLYLDQPVQVGLSYDELVNVTVSSEEGTEVADFSSGVPEQNNTFYVGTYASQNRNLTTQGTENSARALWSFAQIWFQEFPGHKPNDDRISIATESYGGRYGPGFAAYFQEQNEKIENGTWTEQGQTHILHLDTLMIINGCVDRYVQWPGYLNMMYNNTYGIQAVNQSRYDGVVDDLYREGGCLDQIEECRNLSIAYDPTNQGFNSTVNSVCEAAETFCTENIRDVYFDTDHNYYDISAPGAASYPPPWYEGWLNQPHVQFDLGVPLNWSQSNGAVAQAFRGIGDYPRPGWKEDLGYLLEEGIKVTLVYGDRDFACNWYGGELLSLAIPYSNSDDFNEAGYAPLVVNDTYIGGQTRQYGNLSFTRVYESGHEVPAYQPETAHKIFMRSLFNFDIATGNISTTENPDYSTSGPATVYNITNEPIVDPGSVCYVLDSETCTAEQWETVSNGTALVRNWIVIDKNSTFLFPDLANGTNQTGGNTTVPTSPVPSATSSGAPVSTGGASRRFGLDNLNLFGFEVSMFGNALLAITVGMAVLVLQL</sequence>
<dbReference type="InterPro" id="IPR029058">
    <property type="entry name" value="AB_hydrolase_fold"/>
</dbReference>